<dbReference type="Proteomes" id="UP001652503">
    <property type="component" value="Unassembled WGS sequence"/>
</dbReference>
<dbReference type="Gene3D" id="2.40.50.870">
    <property type="entry name" value="Protein of unknown function (DUF3299)"/>
    <property type="match status" value="1"/>
</dbReference>
<evidence type="ECO:0000313" key="3">
    <source>
        <dbReference type="Proteomes" id="UP001652503"/>
    </source>
</evidence>
<sequence length="231" mass="25398">MIAFRQREVSVRFLISVFVAALLAATQATAEPEAIEFSDLADPLAVAFDDPYAAMGVDMLNELKLLVQSDQKLAGTDLDEEARTRLEVRRTAAREVLEANGHDVEALLEQRWDVARKRQTARMATNPIFDGVEVSISGYIIPAPPDADGSGFGYLVPQVGMCSHLPPPPPNQLVRVRLRVDQQVESLYLPVRVSGLLRVEPSDETIFVLDGESRMLSGWTLNAETVELPDG</sequence>
<feature type="signal peptide" evidence="1">
    <location>
        <begin position="1"/>
        <end position="30"/>
    </location>
</feature>
<name>A0ABT2YXB0_9RHOB</name>
<dbReference type="InterPro" id="IPR021727">
    <property type="entry name" value="DUF3299"/>
</dbReference>
<comment type="caution">
    <text evidence="2">The sequence shown here is derived from an EMBL/GenBank/DDBJ whole genome shotgun (WGS) entry which is preliminary data.</text>
</comment>
<gene>
    <name evidence="2" type="ORF">OE647_02045</name>
</gene>
<protein>
    <submittedName>
        <fullName evidence="2">DUF3299 domain-containing protein</fullName>
    </submittedName>
</protein>
<dbReference type="EMBL" id="JAOWLA010000002">
    <property type="protein sequence ID" value="MCV2863516.1"/>
    <property type="molecule type" value="Genomic_DNA"/>
</dbReference>
<evidence type="ECO:0000313" key="2">
    <source>
        <dbReference type="EMBL" id="MCV2863516.1"/>
    </source>
</evidence>
<dbReference type="RefSeq" id="WP_263719967.1">
    <property type="nucleotide sequence ID" value="NZ_JAOWLA010000002.1"/>
</dbReference>
<keyword evidence="3" id="KW-1185">Reference proteome</keyword>
<accession>A0ABT2YXB0</accession>
<dbReference type="Pfam" id="PF11736">
    <property type="entry name" value="DUF3299"/>
    <property type="match status" value="1"/>
</dbReference>
<reference evidence="2 3" key="1">
    <citation type="submission" date="2022-10" db="EMBL/GenBank/DDBJ databases">
        <title>Defluviimonas sp. nov., isolated from ocean surface water.</title>
        <authorList>
            <person name="He W."/>
            <person name="Wang L."/>
            <person name="Zhang D.-F."/>
        </authorList>
    </citation>
    <scope>NUCLEOTIDE SEQUENCE [LARGE SCALE GENOMIC DNA]</scope>
    <source>
        <strain evidence="2 3">WL0075</strain>
    </source>
</reference>
<evidence type="ECO:0000256" key="1">
    <source>
        <dbReference type="SAM" id="SignalP"/>
    </source>
</evidence>
<feature type="chain" id="PRO_5045446750" evidence="1">
    <location>
        <begin position="31"/>
        <end position="231"/>
    </location>
</feature>
<proteinExistence type="predicted"/>
<keyword evidence="1" id="KW-0732">Signal</keyword>
<organism evidence="2 3">
    <name type="scientific">Albidovulum sediminicola</name>
    <dbReference type="NCBI Taxonomy" id="2984331"/>
    <lineage>
        <taxon>Bacteria</taxon>
        <taxon>Pseudomonadati</taxon>
        <taxon>Pseudomonadota</taxon>
        <taxon>Alphaproteobacteria</taxon>
        <taxon>Rhodobacterales</taxon>
        <taxon>Paracoccaceae</taxon>
        <taxon>Albidovulum</taxon>
    </lineage>
</organism>